<evidence type="ECO:0000313" key="2">
    <source>
        <dbReference type="EMBL" id="RWX75826.1"/>
    </source>
</evidence>
<feature type="chain" id="PRO_5019303935" evidence="1">
    <location>
        <begin position="22"/>
        <end position="111"/>
    </location>
</feature>
<proteinExistence type="predicted"/>
<dbReference type="EMBL" id="SBIP01000004">
    <property type="protein sequence ID" value="RWX75826.1"/>
    <property type="molecule type" value="Genomic_DNA"/>
</dbReference>
<sequence>MRKTLLAASAAFVALTGAAWAQSTVIIQEPAPAPVVTQRSTVVMPGQVRTYVLEQRVPSVVYEGDVVVGSTLPETVEVHTVDGYDDYAYTVVNEHRVIVDPRTRAVVQVLD</sequence>
<comment type="caution">
    <text evidence="2">The sequence shown here is derived from an EMBL/GenBank/DDBJ whole genome shotgun (WGS) entry which is preliminary data.</text>
</comment>
<keyword evidence="1" id="KW-0732">Signal</keyword>
<dbReference type="RefSeq" id="WP_128444705.1">
    <property type="nucleotide sequence ID" value="NZ_SBIP01000004.1"/>
</dbReference>
<feature type="signal peptide" evidence="1">
    <location>
        <begin position="1"/>
        <end position="21"/>
    </location>
</feature>
<accession>A0A444LDA1</accession>
<dbReference type="Pfam" id="PF06823">
    <property type="entry name" value="DUF1236"/>
    <property type="match status" value="1"/>
</dbReference>
<organism evidence="2 3">
    <name type="scientific">Neorhizobium lilium</name>
    <dbReference type="NCBI Taxonomy" id="2503024"/>
    <lineage>
        <taxon>Bacteria</taxon>
        <taxon>Pseudomonadati</taxon>
        <taxon>Pseudomonadota</taxon>
        <taxon>Alphaproteobacteria</taxon>
        <taxon>Hyphomicrobiales</taxon>
        <taxon>Rhizobiaceae</taxon>
        <taxon>Rhizobium/Agrobacterium group</taxon>
        <taxon>Neorhizobium</taxon>
    </lineage>
</organism>
<dbReference type="Proteomes" id="UP000287687">
    <property type="component" value="Unassembled WGS sequence"/>
</dbReference>
<dbReference type="InterPro" id="IPR009642">
    <property type="entry name" value="DUF1236"/>
</dbReference>
<gene>
    <name evidence="2" type="ORF">EPK99_19285</name>
</gene>
<reference evidence="2 3" key="1">
    <citation type="submission" date="2019-01" db="EMBL/GenBank/DDBJ databases">
        <title>The draft genome of Rhizobium sp. 24NR.</title>
        <authorList>
            <person name="Liu L."/>
            <person name="Liang L."/>
            <person name="Shi S."/>
            <person name="Xu L."/>
            <person name="Wang X."/>
            <person name="Li L."/>
            <person name="Zhang X."/>
        </authorList>
    </citation>
    <scope>NUCLEOTIDE SEQUENCE [LARGE SCALE GENOMIC DNA]</scope>
    <source>
        <strain evidence="2 3">24NR</strain>
    </source>
</reference>
<dbReference type="AlphaFoldDB" id="A0A444LDA1"/>
<dbReference type="OrthoDB" id="8020822at2"/>
<keyword evidence="3" id="KW-1185">Reference proteome</keyword>
<evidence type="ECO:0000313" key="3">
    <source>
        <dbReference type="Proteomes" id="UP000287687"/>
    </source>
</evidence>
<protein>
    <submittedName>
        <fullName evidence="2">DUF1236 domain-containing protein</fullName>
    </submittedName>
</protein>
<evidence type="ECO:0000256" key="1">
    <source>
        <dbReference type="SAM" id="SignalP"/>
    </source>
</evidence>
<name>A0A444LDA1_9HYPH</name>